<organism evidence="1 2">
    <name type="scientific">Streptomyces albiflavescens</name>
    <dbReference type="NCBI Taxonomy" id="1623582"/>
    <lineage>
        <taxon>Bacteria</taxon>
        <taxon>Bacillati</taxon>
        <taxon>Actinomycetota</taxon>
        <taxon>Actinomycetes</taxon>
        <taxon>Kitasatosporales</taxon>
        <taxon>Streptomycetaceae</taxon>
        <taxon>Streptomyces</taxon>
    </lineage>
</organism>
<accession>A0A918D967</accession>
<gene>
    <name evidence="1" type="ORF">GCM10011579_077230</name>
</gene>
<reference evidence="1 2" key="1">
    <citation type="journal article" date="2014" name="Int. J. Syst. Evol. Microbiol.">
        <title>Complete genome sequence of Corynebacterium casei LMG S-19264T (=DSM 44701T), isolated from a smear-ripened cheese.</title>
        <authorList>
            <consortium name="US DOE Joint Genome Institute (JGI-PGF)"/>
            <person name="Walter F."/>
            <person name="Albersmeier A."/>
            <person name="Kalinowski J."/>
            <person name="Ruckert C."/>
        </authorList>
    </citation>
    <scope>NUCLEOTIDE SEQUENCE [LARGE SCALE GENOMIC DNA]</scope>
    <source>
        <strain evidence="1 2">CGMCC 4.7111</strain>
    </source>
</reference>
<dbReference type="EMBL" id="BMMM01000018">
    <property type="protein sequence ID" value="GGN85955.1"/>
    <property type="molecule type" value="Genomic_DNA"/>
</dbReference>
<dbReference type="AlphaFoldDB" id="A0A918D967"/>
<dbReference type="RefSeq" id="WP_189190759.1">
    <property type="nucleotide sequence ID" value="NZ_BMMM01000018.1"/>
</dbReference>
<protein>
    <submittedName>
        <fullName evidence="1">Uncharacterized protein</fullName>
    </submittedName>
</protein>
<evidence type="ECO:0000313" key="1">
    <source>
        <dbReference type="EMBL" id="GGN85955.1"/>
    </source>
</evidence>
<keyword evidence="2" id="KW-1185">Reference proteome</keyword>
<proteinExistence type="predicted"/>
<name>A0A918D967_9ACTN</name>
<evidence type="ECO:0000313" key="2">
    <source>
        <dbReference type="Proteomes" id="UP000600365"/>
    </source>
</evidence>
<sequence>MADEMLSGGVGFFGIGLYGIEDGGGVTHCSLTIAAVYESGETDQDVVAHGVHALREAEEPDAPPS</sequence>
<comment type="caution">
    <text evidence="1">The sequence shown here is derived from an EMBL/GenBank/DDBJ whole genome shotgun (WGS) entry which is preliminary data.</text>
</comment>
<dbReference type="Proteomes" id="UP000600365">
    <property type="component" value="Unassembled WGS sequence"/>
</dbReference>